<dbReference type="GeneID" id="39603077"/>
<comment type="caution">
    <text evidence="9">The sequence shown here is derived from an EMBL/GenBank/DDBJ whole genome shotgun (WGS) entry which is preliminary data.</text>
</comment>
<feature type="transmembrane region" description="Helical" evidence="8">
    <location>
        <begin position="102"/>
        <end position="121"/>
    </location>
</feature>
<dbReference type="Pfam" id="PF25539">
    <property type="entry name" value="Bestrophin_2"/>
    <property type="match status" value="1"/>
</dbReference>
<keyword evidence="4 8" id="KW-0812">Transmembrane</keyword>
<name>A0A443I8U6_BYSSP</name>
<dbReference type="VEuPathDB" id="FungiDB:C8Q69DRAFT_57368"/>
<gene>
    <name evidence="9" type="ORF">C8Q69DRAFT_57368</name>
</gene>
<accession>A0A443I8U6</accession>
<evidence type="ECO:0000256" key="2">
    <source>
        <dbReference type="ARBA" id="ARBA00022448"/>
    </source>
</evidence>
<evidence type="ECO:0000256" key="4">
    <source>
        <dbReference type="ARBA" id="ARBA00022692"/>
    </source>
</evidence>
<keyword evidence="10" id="KW-1185">Reference proteome</keyword>
<feature type="transmembrane region" description="Helical" evidence="8">
    <location>
        <begin position="74"/>
        <end position="96"/>
    </location>
</feature>
<dbReference type="EMBL" id="RCNU01000001">
    <property type="protein sequence ID" value="RWR00387.1"/>
    <property type="molecule type" value="Genomic_DNA"/>
</dbReference>
<keyword evidence="6" id="KW-0406">Ion transport</keyword>
<evidence type="ECO:0000256" key="1">
    <source>
        <dbReference type="ARBA" id="ARBA00004651"/>
    </source>
</evidence>
<dbReference type="STRING" id="264951.A0A443I8U6"/>
<organism evidence="9 10">
    <name type="scientific">Byssochlamys spectabilis</name>
    <name type="common">Paecilomyces variotii</name>
    <dbReference type="NCBI Taxonomy" id="264951"/>
    <lineage>
        <taxon>Eukaryota</taxon>
        <taxon>Fungi</taxon>
        <taxon>Dikarya</taxon>
        <taxon>Ascomycota</taxon>
        <taxon>Pezizomycotina</taxon>
        <taxon>Eurotiomycetes</taxon>
        <taxon>Eurotiomycetidae</taxon>
        <taxon>Eurotiales</taxon>
        <taxon>Thermoascaceae</taxon>
        <taxon>Paecilomyces</taxon>
    </lineage>
</organism>
<dbReference type="PANTHER" id="PTHR33281:SF19">
    <property type="entry name" value="VOLTAGE-DEPENDENT ANION CHANNEL-FORMING PROTEIN YNEE"/>
    <property type="match status" value="1"/>
</dbReference>
<dbReference type="PANTHER" id="PTHR33281">
    <property type="entry name" value="UPF0187 PROTEIN YNEE"/>
    <property type="match status" value="1"/>
</dbReference>
<feature type="transmembrane region" description="Helical" evidence="8">
    <location>
        <begin position="335"/>
        <end position="354"/>
    </location>
</feature>
<keyword evidence="2" id="KW-0813">Transport</keyword>
<keyword evidence="3" id="KW-1003">Cell membrane</keyword>
<evidence type="ECO:0000256" key="8">
    <source>
        <dbReference type="SAM" id="Phobius"/>
    </source>
</evidence>
<dbReference type="InterPro" id="IPR044669">
    <property type="entry name" value="YneE/VCCN1/2-like"/>
</dbReference>
<reference evidence="9 10" key="1">
    <citation type="journal article" date="2018" name="Front. Microbiol.">
        <title>Genomic and genetic insights into a cosmopolitan fungus, Paecilomyces variotii (Eurotiales).</title>
        <authorList>
            <person name="Urquhart A.S."/>
            <person name="Mondo S.J."/>
            <person name="Makela M.R."/>
            <person name="Hane J.K."/>
            <person name="Wiebenga A."/>
            <person name="He G."/>
            <person name="Mihaltcheva S."/>
            <person name="Pangilinan J."/>
            <person name="Lipzen A."/>
            <person name="Barry K."/>
            <person name="de Vries R.P."/>
            <person name="Grigoriev I.V."/>
            <person name="Idnurm A."/>
        </authorList>
    </citation>
    <scope>NUCLEOTIDE SEQUENCE [LARGE SCALE GENOMIC DNA]</scope>
    <source>
        <strain evidence="9 10">CBS 101075</strain>
    </source>
</reference>
<proteinExistence type="predicted"/>
<dbReference type="AlphaFoldDB" id="A0A443I8U6"/>
<evidence type="ECO:0000256" key="5">
    <source>
        <dbReference type="ARBA" id="ARBA00022989"/>
    </source>
</evidence>
<keyword evidence="7 8" id="KW-0472">Membrane</keyword>
<sequence length="462" mass="51567">MDHQTDHDTERDVHIAALPAFLENLVREGHFTHQQHHRSSVADLDRYFVGPRDLDKHTKWPAFLRLHGSVFPKLILPLIFMACWSTLITCISAFVYNLGIDNILLTVLGFVVGLSLSLRSSTAYERYTEGRKYWALLLQTSRTLARLIWVSIAEREGEHGKDDLLAKVSSFNLILAFAIALKHKLRFEPHVAYEDLVPIAGHLDTFAKSAHDSELLKHPKKSTWKAAGEYLGVSFAESNPRKLIKRSKKPLGNLPLEILNHLAAYIQMSVENGTLTSPTVQTQVYTALSQFTEVLTGTERVLSTPLPAAYTIAISQISWIYVMVLPFQLYNSLKWITIPGTIVAAYIILGLAAIGKEIENPFGHDVNDLPLDNYCTQLGSELDVIAASPPPKGEEFLSRSENLVLYPLSFSGYADWRERSVEDIRAALRSKVIANSARTPGLSKASSMVDLSFHHRASKQGA</sequence>
<evidence type="ECO:0000313" key="10">
    <source>
        <dbReference type="Proteomes" id="UP000283841"/>
    </source>
</evidence>
<evidence type="ECO:0000256" key="6">
    <source>
        <dbReference type="ARBA" id="ARBA00023065"/>
    </source>
</evidence>
<dbReference type="GO" id="GO:0005886">
    <property type="term" value="C:plasma membrane"/>
    <property type="evidence" value="ECO:0007669"/>
    <property type="project" value="UniProtKB-SubCell"/>
</dbReference>
<keyword evidence="5 8" id="KW-1133">Transmembrane helix</keyword>
<feature type="transmembrane region" description="Helical" evidence="8">
    <location>
        <begin position="308"/>
        <end position="329"/>
    </location>
</feature>
<comment type="subcellular location">
    <subcellularLocation>
        <location evidence="1">Cell membrane</location>
        <topology evidence="1">Multi-pass membrane protein</topology>
    </subcellularLocation>
</comment>
<protein>
    <submittedName>
        <fullName evidence="9">UPF0187 domain membrane protein</fullName>
    </submittedName>
</protein>
<evidence type="ECO:0000313" key="9">
    <source>
        <dbReference type="EMBL" id="RWR00387.1"/>
    </source>
</evidence>
<dbReference type="Proteomes" id="UP000283841">
    <property type="component" value="Unassembled WGS sequence"/>
</dbReference>
<dbReference type="RefSeq" id="XP_028490031.1">
    <property type="nucleotide sequence ID" value="XM_028633800.1"/>
</dbReference>
<evidence type="ECO:0000256" key="7">
    <source>
        <dbReference type="ARBA" id="ARBA00023136"/>
    </source>
</evidence>
<dbReference type="GO" id="GO:0005254">
    <property type="term" value="F:chloride channel activity"/>
    <property type="evidence" value="ECO:0007669"/>
    <property type="project" value="InterPro"/>
</dbReference>
<evidence type="ECO:0000256" key="3">
    <source>
        <dbReference type="ARBA" id="ARBA00022475"/>
    </source>
</evidence>